<name>A0A091A3Z8_PAEMA</name>
<sequence length="504" mass="55263">MNELHKMQGGRDKEMANIRKLPMLLGVLIFVAAVALAGCGGGNSVNSSSINGNQGVSPNTANPSNGSESAAETAGPANEGTDKEPVTLKYTFWGSPQEKKALEEATKKFTEKYPWITVNAVHIPESDYDTKLTAMVAAGETPDAGYVHGELGEAWQKEGKFINFNEMFAKDTELKKEDFLDYIWFNGDDPNYTWGISTAGETFALFYNKDLFEEAGVEMPPAKAEDAWTWDQFVEAAKQLTIDKNGKNAADPGFDKDNIKQFGVSFESWYGPVMAHIVNNEGDLVSEDGTKFALDQPEAVEAIQRLADLINVHHVAPNPVQAKSIPSQAVALQSKLVAMSMHGQWINLDLGAAEVNYDIGVLPKMKRSVAMGISGVSAMFKSTKHPEETWLLTKFLADPSGALNLYRDGLWMPTLKKWYTDPELVAQWAENNPSHPSGFKDAFLTNLLNNSTPSPVYYVKNFGKVSSLAFSALDPVWLGKQSAEEAMKEVASKVQPEIQGRYGK</sequence>
<evidence type="ECO:0000256" key="5">
    <source>
        <dbReference type="ARBA" id="ARBA00023288"/>
    </source>
</evidence>
<dbReference type="Proteomes" id="UP000029278">
    <property type="component" value="Unassembled WGS sequence"/>
</dbReference>
<dbReference type="PATRIC" id="fig|44252.3.peg.1006"/>
<keyword evidence="1" id="KW-1003">Cell membrane</keyword>
<keyword evidence="8" id="KW-1185">Reference proteome</keyword>
<dbReference type="RefSeq" id="WP_240534136.1">
    <property type="nucleotide sequence ID" value="NZ_BOSD01000051.1"/>
</dbReference>
<accession>A0A091A3Z8</accession>
<dbReference type="Pfam" id="PF01547">
    <property type="entry name" value="SBP_bac_1"/>
    <property type="match status" value="1"/>
</dbReference>
<feature type="compositionally biased region" description="Polar residues" evidence="6">
    <location>
        <begin position="58"/>
        <end position="70"/>
    </location>
</feature>
<dbReference type="InterPro" id="IPR050490">
    <property type="entry name" value="Bact_solute-bd_prot1"/>
</dbReference>
<dbReference type="InterPro" id="IPR006059">
    <property type="entry name" value="SBP"/>
</dbReference>
<keyword evidence="3" id="KW-0472">Membrane</keyword>
<dbReference type="EMBL" id="JMQA01000014">
    <property type="protein sequence ID" value="KFN11006.1"/>
    <property type="molecule type" value="Genomic_DNA"/>
</dbReference>
<dbReference type="GeneID" id="77007398"/>
<dbReference type="HOGENOM" id="CLU_031285_10_5_9"/>
<dbReference type="CDD" id="cd13585">
    <property type="entry name" value="PBP2_TMBP_like"/>
    <property type="match status" value="1"/>
</dbReference>
<dbReference type="SUPFAM" id="SSF53850">
    <property type="entry name" value="Periplasmic binding protein-like II"/>
    <property type="match status" value="1"/>
</dbReference>
<keyword evidence="2" id="KW-0732">Signal</keyword>
<evidence type="ECO:0000313" key="7">
    <source>
        <dbReference type="EMBL" id="KFN11006.1"/>
    </source>
</evidence>
<keyword evidence="4" id="KW-0564">Palmitate</keyword>
<keyword evidence="5" id="KW-0449">Lipoprotein</keyword>
<dbReference type="Gene3D" id="3.40.190.10">
    <property type="entry name" value="Periplasmic binding protein-like II"/>
    <property type="match status" value="1"/>
</dbReference>
<dbReference type="STRING" id="44252.DJ90_5748"/>
<reference evidence="7 8" key="1">
    <citation type="submission" date="2014-04" db="EMBL/GenBank/DDBJ databases">
        <authorList>
            <person name="Bishop-Lilly K.A."/>
            <person name="Broomall S.M."/>
            <person name="Chain P.S."/>
            <person name="Chertkov O."/>
            <person name="Coyne S.R."/>
            <person name="Daligault H.E."/>
            <person name="Davenport K.W."/>
            <person name="Erkkila T."/>
            <person name="Frey K.G."/>
            <person name="Gibbons H.S."/>
            <person name="Gu W."/>
            <person name="Jaissle J."/>
            <person name="Johnson S.L."/>
            <person name="Koroleva G.I."/>
            <person name="Ladner J.T."/>
            <person name="Lo C.-C."/>
            <person name="Minogue T.D."/>
            <person name="Munk C."/>
            <person name="Palacios G.F."/>
            <person name="Redden C.L."/>
            <person name="Rosenzweig C.N."/>
            <person name="Scholz M.B."/>
            <person name="Teshima H."/>
            <person name="Xu Y."/>
        </authorList>
    </citation>
    <scope>NUCLEOTIDE SEQUENCE [LARGE SCALE GENOMIC DNA]</scope>
    <source>
        <strain evidence="7 8">8244</strain>
    </source>
</reference>
<dbReference type="AlphaFoldDB" id="A0A091A3Z8"/>
<dbReference type="PANTHER" id="PTHR43649">
    <property type="entry name" value="ARABINOSE-BINDING PROTEIN-RELATED"/>
    <property type="match status" value="1"/>
</dbReference>
<protein>
    <submittedName>
        <fullName evidence="7">Bacterial extracellular solute-binding family protein</fullName>
    </submittedName>
</protein>
<evidence type="ECO:0000313" key="8">
    <source>
        <dbReference type="Proteomes" id="UP000029278"/>
    </source>
</evidence>
<dbReference type="PANTHER" id="PTHR43649:SF33">
    <property type="entry name" value="POLYGALACTURONAN_RHAMNOGALACTURONAN-BINDING PROTEIN YTCQ"/>
    <property type="match status" value="1"/>
</dbReference>
<evidence type="ECO:0000256" key="3">
    <source>
        <dbReference type="ARBA" id="ARBA00023136"/>
    </source>
</evidence>
<evidence type="ECO:0000256" key="2">
    <source>
        <dbReference type="ARBA" id="ARBA00022729"/>
    </source>
</evidence>
<evidence type="ECO:0000256" key="1">
    <source>
        <dbReference type="ARBA" id="ARBA00022475"/>
    </source>
</evidence>
<gene>
    <name evidence="7" type="ORF">DJ90_5748</name>
</gene>
<organism evidence="7 8">
    <name type="scientific">Paenibacillus macerans</name>
    <name type="common">Bacillus macerans</name>
    <dbReference type="NCBI Taxonomy" id="44252"/>
    <lineage>
        <taxon>Bacteria</taxon>
        <taxon>Bacillati</taxon>
        <taxon>Bacillota</taxon>
        <taxon>Bacilli</taxon>
        <taxon>Bacillales</taxon>
        <taxon>Paenibacillaceae</taxon>
        <taxon>Paenibacillus</taxon>
    </lineage>
</organism>
<evidence type="ECO:0000256" key="4">
    <source>
        <dbReference type="ARBA" id="ARBA00023139"/>
    </source>
</evidence>
<evidence type="ECO:0000256" key="6">
    <source>
        <dbReference type="SAM" id="MobiDB-lite"/>
    </source>
</evidence>
<feature type="region of interest" description="Disordered" evidence="6">
    <location>
        <begin position="50"/>
        <end position="85"/>
    </location>
</feature>
<comment type="caution">
    <text evidence="7">The sequence shown here is derived from an EMBL/GenBank/DDBJ whole genome shotgun (WGS) entry which is preliminary data.</text>
</comment>
<proteinExistence type="predicted"/>